<protein>
    <submittedName>
        <fullName evidence="4">Fam-a protein</fullName>
    </submittedName>
</protein>
<reference evidence="4 5" key="1">
    <citation type="submission" date="2016-08" db="EMBL/GenBank/DDBJ databases">
        <authorList>
            <consortium name="Pathogen Informatics"/>
        </authorList>
    </citation>
    <scope>NUCLEOTIDE SEQUENCE</scope>
    <source>
        <strain evidence="4">AJ</strain>
        <strain evidence="3 5">CB</strain>
    </source>
</reference>
<evidence type="ECO:0000256" key="2">
    <source>
        <dbReference type="SAM" id="SignalP"/>
    </source>
</evidence>
<accession>A0A1C6WKB3</accession>
<feature type="signal peptide" evidence="2">
    <location>
        <begin position="1"/>
        <end position="25"/>
    </location>
</feature>
<dbReference type="Proteomes" id="UP000195489">
    <property type="component" value="Unassembled WGS sequence"/>
</dbReference>
<dbReference type="Proteomes" id="UP000507163">
    <property type="component" value="Unassembled WGS sequence"/>
</dbReference>
<dbReference type="AlphaFoldDB" id="A0A1C6WKB3"/>
<proteinExistence type="predicted"/>
<name>A0A1C6WKB3_PLACU</name>
<evidence type="ECO:0000313" key="5">
    <source>
        <dbReference type="Proteomes" id="UP000195489"/>
    </source>
</evidence>
<dbReference type="EMBL" id="FMIL01000286">
    <property type="protein sequence ID" value="SCL88776.1"/>
    <property type="molecule type" value="Genomic_DNA"/>
</dbReference>
<evidence type="ECO:0000256" key="1">
    <source>
        <dbReference type="SAM" id="MobiDB-lite"/>
    </source>
</evidence>
<keyword evidence="2" id="KW-0732">Signal</keyword>
<dbReference type="NCBIfam" id="TIGR01599">
    <property type="entry name" value="PYST-A"/>
    <property type="match status" value="1"/>
</dbReference>
<feature type="region of interest" description="Disordered" evidence="1">
    <location>
        <begin position="49"/>
        <end position="69"/>
    </location>
</feature>
<feature type="chain" id="PRO_5014538804" evidence="2">
    <location>
        <begin position="26"/>
        <end position="315"/>
    </location>
</feature>
<organism evidence="4">
    <name type="scientific">Plasmodium chabaudi chabaudi</name>
    <dbReference type="NCBI Taxonomy" id="31271"/>
    <lineage>
        <taxon>Eukaryota</taxon>
        <taxon>Sar</taxon>
        <taxon>Alveolata</taxon>
        <taxon>Apicomplexa</taxon>
        <taxon>Aconoidasida</taxon>
        <taxon>Haemosporida</taxon>
        <taxon>Plasmodiidae</taxon>
        <taxon>Plasmodium</taxon>
        <taxon>Plasmodium (Vinckeia)</taxon>
    </lineage>
</organism>
<gene>
    <name evidence="4" type="ORF">PCHAJ_000512900</name>
    <name evidence="3" type="ORF">PCHCB_000520800</name>
</gene>
<dbReference type="InterPro" id="IPR006486">
    <property type="entry name" value="PYST_A"/>
</dbReference>
<evidence type="ECO:0000313" key="3">
    <source>
        <dbReference type="EMBL" id="SCL88728.1"/>
    </source>
</evidence>
<sequence length="315" mass="36793">MNKGYIKTVLVFLSLLVYVSNRALASESVLDVNNSNSVYTRNIASSNENHEKEDLIAKPDSEETKKSNEIMDETEKATEIMDEVIYRLKYNANLNNGSNDYYLNDKRWYIAFTEYEGKDVAKFHLIIPNSNQYDDIINMLYEAKDLYSFCSIDSQANIVHEYYPNLIMLQRSYKNRHTLSNIYNFSLSATVKESEDITIIAKTSIDIYDDVNFDKKKDTKNGKKNTVKSALFFNDHIDFGNIARKIVLNKKFINEFGFVIKRESDHVGITYVEYKYNHHNRHKFFSNILDGKQCKKCRANCMIDAMNNIIEIYNY</sequence>
<evidence type="ECO:0000313" key="4">
    <source>
        <dbReference type="EMBL" id="SCL88776.1"/>
    </source>
</evidence>
<dbReference type="EMBL" id="FMIM01000280">
    <property type="protein sequence ID" value="SCL88728.1"/>
    <property type="molecule type" value="Genomic_DNA"/>
</dbReference>